<evidence type="ECO:0000313" key="3">
    <source>
        <dbReference type="EMBL" id="MCP1727290.1"/>
    </source>
</evidence>
<keyword evidence="4" id="KW-1185">Reference proteome</keyword>
<accession>A0ABT1G7L9</accession>
<dbReference type="Pfam" id="PF03781">
    <property type="entry name" value="FGE-sulfatase"/>
    <property type="match status" value="1"/>
</dbReference>
<dbReference type="Proteomes" id="UP001523550">
    <property type="component" value="Unassembled WGS sequence"/>
</dbReference>
<evidence type="ECO:0000259" key="2">
    <source>
        <dbReference type="Pfam" id="PF03781"/>
    </source>
</evidence>
<name>A0ABT1G7L9_9GAMM</name>
<dbReference type="InterPro" id="IPR051043">
    <property type="entry name" value="Sulfatase_Mod_Factor_Kinase"/>
</dbReference>
<dbReference type="PANTHER" id="PTHR23150">
    <property type="entry name" value="SULFATASE MODIFYING FACTOR 1, 2"/>
    <property type="match status" value="1"/>
</dbReference>
<feature type="domain" description="Sulfatase-modifying factor enzyme-like" evidence="2">
    <location>
        <begin position="27"/>
        <end position="255"/>
    </location>
</feature>
<feature type="chain" id="PRO_5045680925" evidence="1">
    <location>
        <begin position="22"/>
        <end position="262"/>
    </location>
</feature>
<dbReference type="InterPro" id="IPR005532">
    <property type="entry name" value="SUMF_dom"/>
</dbReference>
<dbReference type="Gene3D" id="3.90.1580.10">
    <property type="entry name" value="paralog of FGE (formylglycine-generating enzyme)"/>
    <property type="match status" value="1"/>
</dbReference>
<dbReference type="EMBL" id="JALJYF010000001">
    <property type="protein sequence ID" value="MCP1727290.1"/>
    <property type="molecule type" value="Genomic_DNA"/>
</dbReference>
<dbReference type="RefSeq" id="WP_253446965.1">
    <property type="nucleotide sequence ID" value="NZ_JALJYF010000001.1"/>
</dbReference>
<dbReference type="InterPro" id="IPR042095">
    <property type="entry name" value="SUMF_sf"/>
</dbReference>
<proteinExistence type="predicted"/>
<dbReference type="SUPFAM" id="SSF56436">
    <property type="entry name" value="C-type lectin-like"/>
    <property type="match status" value="1"/>
</dbReference>
<feature type="signal peptide" evidence="1">
    <location>
        <begin position="1"/>
        <end position="21"/>
    </location>
</feature>
<evidence type="ECO:0000256" key="1">
    <source>
        <dbReference type="SAM" id="SignalP"/>
    </source>
</evidence>
<dbReference type="PANTHER" id="PTHR23150:SF19">
    <property type="entry name" value="FORMYLGLYCINE-GENERATING ENZYME"/>
    <property type="match status" value="1"/>
</dbReference>
<evidence type="ECO:0000313" key="4">
    <source>
        <dbReference type="Proteomes" id="UP001523550"/>
    </source>
</evidence>
<protein>
    <submittedName>
        <fullName evidence="3">Formylglycine-generating enzyme required for sulfatase activity</fullName>
    </submittedName>
</protein>
<organism evidence="3 4">
    <name type="scientific">Natronospira proteinivora</name>
    <dbReference type="NCBI Taxonomy" id="1807133"/>
    <lineage>
        <taxon>Bacteria</taxon>
        <taxon>Pseudomonadati</taxon>
        <taxon>Pseudomonadota</taxon>
        <taxon>Gammaproteobacteria</taxon>
        <taxon>Natronospirales</taxon>
        <taxon>Natronospiraceae</taxon>
        <taxon>Natronospira</taxon>
    </lineage>
</organism>
<reference evidence="3 4" key="1">
    <citation type="submission" date="2022-03" db="EMBL/GenBank/DDBJ databases">
        <title>Genomic Encyclopedia of Type Strains, Phase III (KMG-III): the genomes of soil and plant-associated and newly described type strains.</title>
        <authorList>
            <person name="Whitman W."/>
        </authorList>
    </citation>
    <scope>NUCLEOTIDE SEQUENCE [LARGE SCALE GENOMIC DNA]</scope>
    <source>
        <strain evidence="3 4">BSker1</strain>
    </source>
</reference>
<sequence>MRTTRLASLSTALIVCISSQAGISSDRAVRIDGGTFIQPVLLDENQRTLEMESFYLDRAQVSNSDFLDFIQQYPNWRRDQAPGLFRDADYLKHWPEPDALGDGVAGADRPLTRVSWYAARAYCQAQGGRLPSMDEWEYASARQRTLTGQSDDDYADALFAWYSNPGAETLAAVGQGEAGPLGVHDLHGLVLEWVEDFELLLTMGDQTDLLNGSCGDTARMMPEFDAAHYATFLRYQSRSNYSPRTTTTTLGFRCAYDPEDMK</sequence>
<keyword evidence="1" id="KW-0732">Signal</keyword>
<dbReference type="InterPro" id="IPR016187">
    <property type="entry name" value="CTDL_fold"/>
</dbReference>
<comment type="caution">
    <text evidence="3">The sequence shown here is derived from an EMBL/GenBank/DDBJ whole genome shotgun (WGS) entry which is preliminary data.</text>
</comment>
<gene>
    <name evidence="3" type="ORF">J2T60_001255</name>
</gene>